<dbReference type="Proteomes" id="UP000006062">
    <property type="component" value="Chromosome"/>
</dbReference>
<evidence type="ECO:0000259" key="2">
    <source>
        <dbReference type="Pfam" id="PF12697"/>
    </source>
</evidence>
<keyword evidence="4" id="KW-1185">Reference proteome</keyword>
<dbReference type="InterPro" id="IPR000073">
    <property type="entry name" value="AB_hydrolase_1"/>
</dbReference>
<evidence type="ECO:0000256" key="1">
    <source>
        <dbReference type="SAM" id="MobiDB-lite"/>
    </source>
</evidence>
<dbReference type="RefSeq" id="WP_014778322.1">
    <property type="nucleotide sequence ID" value="NC_018012.1"/>
</dbReference>
<evidence type="ECO:0000313" key="4">
    <source>
        <dbReference type="Proteomes" id="UP000006062"/>
    </source>
</evidence>
<accession>I3YA46</accession>
<dbReference type="KEGG" id="tvi:Thivi_1896"/>
<evidence type="ECO:0000313" key="3">
    <source>
        <dbReference type="EMBL" id="AFL73864.1"/>
    </source>
</evidence>
<dbReference type="EMBL" id="CP003154">
    <property type="protein sequence ID" value="AFL73864.1"/>
    <property type="molecule type" value="Genomic_DNA"/>
</dbReference>
<dbReference type="PANTHER" id="PTHR37946:SF1">
    <property type="entry name" value="SLL1969 PROTEIN"/>
    <property type="match status" value="1"/>
</dbReference>
<dbReference type="Gene3D" id="3.40.50.1820">
    <property type="entry name" value="alpha/beta hydrolase"/>
    <property type="match status" value="1"/>
</dbReference>
<dbReference type="SUPFAM" id="SSF53474">
    <property type="entry name" value="alpha/beta-Hydrolases"/>
    <property type="match status" value="1"/>
</dbReference>
<dbReference type="Pfam" id="PF12697">
    <property type="entry name" value="Abhydrolase_6"/>
    <property type="match status" value="1"/>
</dbReference>
<feature type="domain" description="AB hydrolase-1" evidence="2">
    <location>
        <begin position="83"/>
        <end position="263"/>
    </location>
</feature>
<dbReference type="STRING" id="765911.Thivi_1896"/>
<feature type="compositionally biased region" description="Polar residues" evidence="1">
    <location>
        <begin position="352"/>
        <end position="363"/>
    </location>
</feature>
<feature type="region of interest" description="Disordered" evidence="1">
    <location>
        <begin position="347"/>
        <end position="378"/>
    </location>
</feature>
<dbReference type="InterPro" id="IPR029058">
    <property type="entry name" value="AB_hydrolase_fold"/>
</dbReference>
<name>I3YA46_THIV6</name>
<organism evidence="3 4">
    <name type="scientific">Thiocystis violascens (strain ATCC 17096 / DSM 198 / 6111)</name>
    <name type="common">Chromatium violascens</name>
    <dbReference type="NCBI Taxonomy" id="765911"/>
    <lineage>
        <taxon>Bacteria</taxon>
        <taxon>Pseudomonadati</taxon>
        <taxon>Pseudomonadota</taxon>
        <taxon>Gammaproteobacteria</taxon>
        <taxon>Chromatiales</taxon>
        <taxon>Chromatiaceae</taxon>
        <taxon>Thiocystis</taxon>
    </lineage>
</organism>
<dbReference type="PANTHER" id="PTHR37946">
    <property type="entry name" value="SLL1969 PROTEIN"/>
    <property type="match status" value="1"/>
</dbReference>
<sequence length="378" mass="42408">MVSRTNPKSRWHRPLLLAFLGSLIAVLIWTCWTEAHPREERQLRVLVHDRLHDWFPQAMSPDNDGWHGLEPRIGEGSTGRPRIVLVHGLDEPGSIWHDLFPVLDAAGFEVWEFRYPNDQGIDRSAQYLAEHWPALPADRPAILIGHSMGGLVIREFVSRWRHPVGVTSRVAGAPIRGAILVGTPNHGSEWARLRIWLELRDQWIAEEDRRFSLFAALRDGTGEAKIDLRPGSEYLTALNAMAWPEAVPIRLIGGVLLEAPPWMSDSVTALSKDLPAADLKDRFASWWSDIGEGLGDGVVSLTSLDLPEAPPPILVPASHRGMLMRFLPNEPQPPAIAPMLGILEEWGDQRETSVQPTPQVNRQETPRETDRLDDAEEQ</sequence>
<reference evidence="3 4" key="1">
    <citation type="submission" date="2012-06" db="EMBL/GenBank/DDBJ databases">
        <title>Complete sequence of Thiocystis violascens DSM 198.</title>
        <authorList>
            <consortium name="US DOE Joint Genome Institute"/>
            <person name="Lucas S."/>
            <person name="Han J."/>
            <person name="Lapidus A."/>
            <person name="Cheng J.-F."/>
            <person name="Goodwin L."/>
            <person name="Pitluck S."/>
            <person name="Peters L."/>
            <person name="Ovchinnikova G."/>
            <person name="Teshima H."/>
            <person name="Detter J.C."/>
            <person name="Han C."/>
            <person name="Tapia R."/>
            <person name="Land M."/>
            <person name="Hauser L."/>
            <person name="Kyrpides N."/>
            <person name="Ivanova N."/>
            <person name="Pagani I."/>
            <person name="Vogl K."/>
            <person name="Liu Z."/>
            <person name="Frigaard N.-U."/>
            <person name="Bryant D."/>
            <person name="Woyke T."/>
        </authorList>
    </citation>
    <scope>NUCLEOTIDE SEQUENCE [LARGE SCALE GENOMIC DNA]</scope>
    <source>
        <strain evidence="4">ATCC 17096 / DSM 198 / 6111</strain>
    </source>
</reference>
<gene>
    <name evidence="3" type="ordered locus">Thivi_1896</name>
</gene>
<protein>
    <recommendedName>
        <fullName evidence="2">AB hydrolase-1 domain-containing protein</fullName>
    </recommendedName>
</protein>
<proteinExistence type="predicted"/>
<dbReference type="eggNOG" id="COG1075">
    <property type="taxonomic scope" value="Bacteria"/>
</dbReference>
<dbReference type="HOGENOM" id="CLU_731457_0_0_6"/>
<dbReference type="AlphaFoldDB" id="I3YA46"/>